<evidence type="ECO:0000256" key="3">
    <source>
        <dbReference type="ARBA" id="ARBA00022833"/>
    </source>
</evidence>
<dbReference type="RefSeq" id="XP_003651282.1">
    <property type="nucleotide sequence ID" value="XM_003651234.1"/>
</dbReference>
<keyword evidence="8" id="KW-1185">Reference proteome</keyword>
<feature type="domain" description="CENP-V/GFA" evidence="6">
    <location>
        <begin position="7"/>
        <end position="125"/>
    </location>
</feature>
<proteinExistence type="inferred from homology"/>
<keyword evidence="2" id="KW-0479">Metal-binding</keyword>
<keyword evidence="3" id="KW-0862">Zinc</keyword>
<feature type="region of interest" description="Disordered" evidence="5">
    <location>
        <begin position="277"/>
        <end position="372"/>
    </location>
</feature>
<evidence type="ECO:0000256" key="1">
    <source>
        <dbReference type="ARBA" id="ARBA00005495"/>
    </source>
</evidence>
<dbReference type="AlphaFoldDB" id="G2R278"/>
<dbReference type="Gene3D" id="3.90.1590.10">
    <property type="entry name" value="glutathione-dependent formaldehyde- activating enzyme (gfa)"/>
    <property type="match status" value="2"/>
</dbReference>
<dbReference type="PROSITE" id="PS51891">
    <property type="entry name" value="CENP_V_GFA"/>
    <property type="match status" value="1"/>
</dbReference>
<evidence type="ECO:0000256" key="4">
    <source>
        <dbReference type="ARBA" id="ARBA00023239"/>
    </source>
</evidence>
<organism evidence="7 8">
    <name type="scientific">Thermothielavioides terrestris (strain ATCC 38088 / NRRL 8126)</name>
    <name type="common">Thielavia terrestris</name>
    <dbReference type="NCBI Taxonomy" id="578455"/>
    <lineage>
        <taxon>Eukaryota</taxon>
        <taxon>Fungi</taxon>
        <taxon>Dikarya</taxon>
        <taxon>Ascomycota</taxon>
        <taxon>Pezizomycotina</taxon>
        <taxon>Sordariomycetes</taxon>
        <taxon>Sordariomycetidae</taxon>
        <taxon>Sordariales</taxon>
        <taxon>Chaetomiaceae</taxon>
        <taxon>Thermothielavioides</taxon>
        <taxon>Thermothielavioides terrestris</taxon>
    </lineage>
</organism>
<comment type="similarity">
    <text evidence="1">Belongs to the Gfa family.</text>
</comment>
<reference evidence="7 8" key="1">
    <citation type="journal article" date="2011" name="Nat. Biotechnol.">
        <title>Comparative genomic analysis of the thermophilic biomass-degrading fungi Myceliophthora thermophila and Thielavia terrestris.</title>
        <authorList>
            <person name="Berka R.M."/>
            <person name="Grigoriev I.V."/>
            <person name="Otillar R."/>
            <person name="Salamov A."/>
            <person name="Grimwood J."/>
            <person name="Reid I."/>
            <person name="Ishmael N."/>
            <person name="John T."/>
            <person name="Darmond C."/>
            <person name="Moisan M.-C."/>
            <person name="Henrissat B."/>
            <person name="Coutinho P.M."/>
            <person name="Lombard V."/>
            <person name="Natvig D.O."/>
            <person name="Lindquist E."/>
            <person name="Schmutz J."/>
            <person name="Lucas S."/>
            <person name="Harris P."/>
            <person name="Powlowski J."/>
            <person name="Bellemare A."/>
            <person name="Taylor D."/>
            <person name="Butler G."/>
            <person name="de Vries R.P."/>
            <person name="Allijn I.E."/>
            <person name="van den Brink J."/>
            <person name="Ushinsky S."/>
            <person name="Storms R."/>
            <person name="Powell A.J."/>
            <person name="Paulsen I.T."/>
            <person name="Elbourne L.D.H."/>
            <person name="Baker S.E."/>
            <person name="Magnuson J."/>
            <person name="LaBoissiere S."/>
            <person name="Clutterbuck A.J."/>
            <person name="Martinez D."/>
            <person name="Wogulis M."/>
            <person name="de Leon A.L."/>
            <person name="Rey M.W."/>
            <person name="Tsang A."/>
        </authorList>
    </citation>
    <scope>NUCLEOTIDE SEQUENCE [LARGE SCALE GENOMIC DNA]</scope>
    <source>
        <strain evidence="8">ATCC 38088 / NRRL 8126</strain>
    </source>
</reference>
<dbReference type="GeneID" id="11517254"/>
<dbReference type="EMBL" id="CP003010">
    <property type="protein sequence ID" value="AEO64946.1"/>
    <property type="molecule type" value="Genomic_DNA"/>
</dbReference>
<dbReference type="eggNOG" id="ENOG502S13F">
    <property type="taxonomic scope" value="Eukaryota"/>
</dbReference>
<evidence type="ECO:0000313" key="7">
    <source>
        <dbReference type="EMBL" id="AEO64946.1"/>
    </source>
</evidence>
<evidence type="ECO:0000259" key="6">
    <source>
        <dbReference type="PROSITE" id="PS51891"/>
    </source>
</evidence>
<dbReference type="HOGENOM" id="CLU_038839_0_0_1"/>
<dbReference type="KEGG" id="ttt:THITE_111929"/>
<feature type="compositionally biased region" description="Polar residues" evidence="5">
    <location>
        <begin position="150"/>
        <end position="165"/>
    </location>
</feature>
<evidence type="ECO:0000256" key="5">
    <source>
        <dbReference type="SAM" id="MobiDB-lite"/>
    </source>
</evidence>
<feature type="compositionally biased region" description="Low complexity" evidence="5">
    <location>
        <begin position="282"/>
        <end position="302"/>
    </location>
</feature>
<dbReference type="InterPro" id="IPR006913">
    <property type="entry name" value="CENP-V/GFA"/>
</dbReference>
<dbReference type="InterPro" id="IPR011057">
    <property type="entry name" value="Mss4-like_sf"/>
</dbReference>
<evidence type="ECO:0000313" key="8">
    <source>
        <dbReference type="Proteomes" id="UP000008181"/>
    </source>
</evidence>
<gene>
    <name evidence="7" type="ORF">THITE_111929</name>
</gene>
<feature type="compositionally biased region" description="Low complexity" evidence="5">
    <location>
        <begin position="309"/>
        <end position="342"/>
    </location>
</feature>
<evidence type="ECO:0000256" key="2">
    <source>
        <dbReference type="ARBA" id="ARBA00022723"/>
    </source>
</evidence>
<dbReference type="GO" id="GO:0046872">
    <property type="term" value="F:metal ion binding"/>
    <property type="evidence" value="ECO:0007669"/>
    <property type="project" value="UniProtKB-KW"/>
</dbReference>
<accession>G2R278</accession>
<name>G2R278_THETT</name>
<dbReference type="PANTHER" id="PTHR33337:SF31">
    <property type="entry name" value="DUF636 DOMAIN PROTEIN (AFU_ORTHOLOGUE AFUA_2G12650)"/>
    <property type="match status" value="1"/>
</dbReference>
<keyword evidence="4" id="KW-0456">Lyase</keyword>
<protein>
    <recommendedName>
        <fullName evidence="6">CENP-V/GFA domain-containing protein</fullName>
    </recommendedName>
</protein>
<dbReference type="GO" id="GO:0016846">
    <property type="term" value="F:carbon-sulfur lyase activity"/>
    <property type="evidence" value="ECO:0007669"/>
    <property type="project" value="InterPro"/>
</dbReference>
<dbReference type="Proteomes" id="UP000008181">
    <property type="component" value="Chromosome 2"/>
</dbReference>
<dbReference type="Pfam" id="PF04828">
    <property type="entry name" value="GFA"/>
    <property type="match status" value="1"/>
</dbReference>
<sequence length="474" mass="52186">MAAARNFTISCHCGAARQAVAPRGNQSLFSEVSFCHCDSCRHLTGLLCASYAPISSHPAPSVAGLQSYSTSPASTRYFCSTCGCHVFRASRPSPSSAPEQWSWEVATGAVVDGPAPTSSLPEQWRHLHIRDTKDGGLSAWLPNADPPPQSSEHSPASPDQSTTLPASCHCRSISLQITRPSPDPALNPDSPYADLLLPYHSTPSTTVSNPSREKWYLRPDPALLRSHHSPSPNHQPQHVRYLAGTCACETCRLTSGFEIQTWSFIPRRNILIRLSQPGEAGSSTNPAATANASSHPDPQQQQQEEEQQHQQPQKPHQEQEQQQQEEQQQQQKQQQQQQQPQPEGEEKEEEDYRPLDFTRLPTNSPLKAYESSPGRLREFCGRCGATVFWHDRVRPDLIDVSAGLFRAAAGARAEDWLAWWTGRVSFSEEAGTGRHGGAKAWGKGVIKALERRLKAHHQGQSESQVRVSRGSDGA</sequence>
<dbReference type="SUPFAM" id="SSF51316">
    <property type="entry name" value="Mss4-like"/>
    <property type="match status" value="3"/>
</dbReference>
<dbReference type="PANTHER" id="PTHR33337">
    <property type="entry name" value="GFA DOMAIN-CONTAINING PROTEIN"/>
    <property type="match status" value="1"/>
</dbReference>
<feature type="region of interest" description="Disordered" evidence="5">
    <location>
        <begin position="135"/>
        <end position="165"/>
    </location>
</feature>
<dbReference type="OrthoDB" id="5422068at2759"/>